<feature type="compositionally biased region" description="Basic and acidic residues" evidence="1">
    <location>
        <begin position="363"/>
        <end position="381"/>
    </location>
</feature>
<gene>
    <name evidence="2" type="ORF">BD310DRAFT_814886</name>
</gene>
<feature type="compositionally biased region" description="Basic residues" evidence="1">
    <location>
        <begin position="530"/>
        <end position="539"/>
    </location>
</feature>
<reference evidence="2 3" key="1">
    <citation type="submission" date="2019-01" db="EMBL/GenBank/DDBJ databases">
        <title>Draft genome sequences of three monokaryotic isolates of the white-rot basidiomycete fungus Dichomitus squalens.</title>
        <authorList>
            <consortium name="DOE Joint Genome Institute"/>
            <person name="Lopez S.C."/>
            <person name="Andreopoulos B."/>
            <person name="Pangilinan J."/>
            <person name="Lipzen A."/>
            <person name="Riley R."/>
            <person name="Ahrendt S."/>
            <person name="Ng V."/>
            <person name="Barry K."/>
            <person name="Daum C."/>
            <person name="Grigoriev I.V."/>
            <person name="Hilden K.S."/>
            <person name="Makela M.R."/>
            <person name="de Vries R.P."/>
        </authorList>
    </citation>
    <scope>NUCLEOTIDE SEQUENCE [LARGE SCALE GENOMIC DNA]</scope>
    <source>
        <strain evidence="2 3">CBS 464.89</strain>
    </source>
</reference>
<dbReference type="EMBL" id="ML145103">
    <property type="protein sequence ID" value="TBU60664.1"/>
    <property type="molecule type" value="Genomic_DNA"/>
</dbReference>
<accession>A0A4Q9Q261</accession>
<keyword evidence="3" id="KW-1185">Reference proteome</keyword>
<dbReference type="CDD" id="cd00043">
    <property type="entry name" value="CYCLIN_SF"/>
    <property type="match status" value="1"/>
</dbReference>
<feature type="region of interest" description="Disordered" evidence="1">
    <location>
        <begin position="572"/>
        <end position="611"/>
    </location>
</feature>
<dbReference type="Proteomes" id="UP000292082">
    <property type="component" value="Unassembled WGS sequence"/>
</dbReference>
<dbReference type="Gene3D" id="1.10.472.170">
    <property type="match status" value="1"/>
</dbReference>
<evidence type="ECO:0000256" key="1">
    <source>
        <dbReference type="SAM" id="MobiDB-lite"/>
    </source>
</evidence>
<sequence length="653" mass="70230">MSGRCEECGASTVWDTDVGSAICLQCGTLADPTQSVLASHLENTDVSGREYAPWANIPGGSTLRGRNGWALSGQGKESRDRKNTIAMHEFIRTIATRLSNPGLTTRAQGVFDQAMRLGEYRWGRKAKLTAGAALAIALRESHKSDSIRDIAYLLDEPPVAISRAFTKVIALLQLGLSTTDPAVHLPVLQTYLVSLLNGSGGAAAALPAQLVKVLSPLIPRFPSVIHTATALSSLLARTHTFAHLPTAPTACALFMLALEAELSSSLPNAGAFAPILGARLGAGKGVVMQRYKQIYDLVEEWIREVPWLDAHERKRAKGREGEGRSKVAKRVVVARGLKDVVRFQEEIWRKRVEHEGRPLVRLELDEKDAGASGSGDERDGSEAGGRSPRGTSVLGDDTPPRKKAKPRHPRTVVDASQFLLNPLSTAISSSPPVPVAGPPDLLTHLLTADASSLPHAFACAPTRLQLLASARGGTEERHITDEELFVEDELEGLMRSPEEAEAVRIAMGWDVESDDEEHDGGNVPVEKSSAKGKKRKRKSPAGEDVDAGNGSEPRGSKKINMEALARLLNPDGDFDVEAEDGVGGPEIYSRQVPVHEGDDEEGEEWDEDGEEEIGVGSYHEAGNVQHGAAGEEVVGEWRPPSPGGGHSEDWFEF</sequence>
<organism evidence="2 3">
    <name type="scientific">Dichomitus squalens</name>
    <dbReference type="NCBI Taxonomy" id="114155"/>
    <lineage>
        <taxon>Eukaryota</taxon>
        <taxon>Fungi</taxon>
        <taxon>Dikarya</taxon>
        <taxon>Basidiomycota</taxon>
        <taxon>Agaricomycotina</taxon>
        <taxon>Agaricomycetes</taxon>
        <taxon>Polyporales</taxon>
        <taxon>Polyporaceae</taxon>
        <taxon>Dichomitus</taxon>
    </lineage>
</organism>
<feature type="region of interest" description="Disordered" evidence="1">
    <location>
        <begin position="512"/>
        <end position="559"/>
    </location>
</feature>
<evidence type="ECO:0008006" key="4">
    <source>
        <dbReference type="Google" id="ProtNLM"/>
    </source>
</evidence>
<evidence type="ECO:0000313" key="3">
    <source>
        <dbReference type="Proteomes" id="UP000292082"/>
    </source>
</evidence>
<protein>
    <recommendedName>
        <fullName evidence="4">B-related factor 1</fullName>
    </recommendedName>
</protein>
<proteinExistence type="predicted"/>
<feature type="region of interest" description="Disordered" evidence="1">
    <location>
        <begin position="363"/>
        <end position="411"/>
    </location>
</feature>
<feature type="compositionally biased region" description="Acidic residues" evidence="1">
    <location>
        <begin position="597"/>
        <end position="611"/>
    </location>
</feature>
<evidence type="ECO:0000313" key="2">
    <source>
        <dbReference type="EMBL" id="TBU60664.1"/>
    </source>
</evidence>
<feature type="compositionally biased region" description="Basic residues" evidence="1">
    <location>
        <begin position="401"/>
        <end position="410"/>
    </location>
</feature>
<dbReference type="STRING" id="114155.A0A4Q9Q261"/>
<name>A0A4Q9Q261_9APHY</name>
<dbReference type="AlphaFoldDB" id="A0A4Q9Q261"/>